<evidence type="ECO:0000259" key="5">
    <source>
        <dbReference type="SMART" id="SM00470"/>
    </source>
</evidence>
<sequence length="422" mass="47133">MNTSLNMQRMPIDQLKPAKYNPRKDLKPGDPAYEKIKRSLHDFGYVDPIVWNEVTGNIVGGHQRYKVLKAEGATEVDCVVVHIENPQDEKALNIALNKATGDWEPVALAELLQDLQLSGYDLGATGFDAAEVDDLFSKVHDKDVHDDDCELDPEEVTPYVQPGDIWTLGKHRMMCGDSTDSVSVDTLMEGIKANLVVTDPPYNVAYESADGKSIQNDSMADEQFFTFLLAAFKNMAAHMAEGGSAYVFHADTEGLNFRRAFKESGFHISGVCIWVKNSLVLGRSPYQWQHEPVLYGWLPNGKHKWFSDRKQSTIWNFDKPKKSADHPTMKPIPLLCYPIKNSSAPNAVVMDLFGGSGSTLIACEQTDRVCRTMELDPKYATVIVERFHLDYPEQEITVQRGGHALNYSDVVSNTKEASEDAP</sequence>
<protein>
    <recommendedName>
        <fullName evidence="4">Methyltransferase</fullName>
        <ecNumber evidence="4">2.1.1.-</ecNumber>
    </recommendedName>
</protein>
<dbReference type="InterPro" id="IPR002941">
    <property type="entry name" value="DNA_methylase_N4/N6"/>
</dbReference>
<dbReference type="EC" id="2.1.1.-" evidence="4"/>
<evidence type="ECO:0000256" key="1">
    <source>
        <dbReference type="ARBA" id="ARBA00006594"/>
    </source>
</evidence>
<dbReference type="Gene3D" id="3.90.1530.10">
    <property type="entry name" value="Conserved hypothetical protein from pyrococcus furiosus pfu- 392566-001, ParB domain"/>
    <property type="match status" value="1"/>
</dbReference>
<feature type="domain" description="ParB-like N-terminal" evidence="5">
    <location>
        <begin position="8"/>
        <end position="98"/>
    </location>
</feature>
<keyword evidence="3" id="KW-0808">Transferase</keyword>
<dbReference type="SMART" id="SM00470">
    <property type="entry name" value="ParB"/>
    <property type="match status" value="1"/>
</dbReference>
<dbReference type="SUPFAM" id="SSF53335">
    <property type="entry name" value="S-adenosyl-L-methionine-dependent methyltransferases"/>
    <property type="match status" value="1"/>
</dbReference>
<dbReference type="InterPro" id="IPR036086">
    <property type="entry name" value="ParB/Sulfiredoxin_sf"/>
</dbReference>
<dbReference type="Gene3D" id="3.40.50.150">
    <property type="entry name" value="Vaccinia Virus protein VP39"/>
    <property type="match status" value="1"/>
</dbReference>
<dbReference type="PROSITE" id="PS00092">
    <property type="entry name" value="N6_MTASE"/>
    <property type="match status" value="1"/>
</dbReference>
<evidence type="ECO:0000313" key="6">
    <source>
        <dbReference type="EMBL" id="AHF24191.1"/>
    </source>
</evidence>
<dbReference type="InterPro" id="IPR003115">
    <property type="entry name" value="ParB_N"/>
</dbReference>
<dbReference type="EMBL" id="KC246787">
    <property type="protein sequence ID" value="AHF24191.1"/>
    <property type="molecule type" value="Genomic_DNA"/>
</dbReference>
<evidence type="ECO:0000256" key="4">
    <source>
        <dbReference type="RuleBase" id="RU362026"/>
    </source>
</evidence>
<dbReference type="Pfam" id="PF02195">
    <property type="entry name" value="ParB_N"/>
    <property type="match status" value="1"/>
</dbReference>
<comment type="similarity">
    <text evidence="1 4">Belongs to the N(4)/N(6)-methyltransferase family.</text>
</comment>
<dbReference type="GO" id="GO:0008170">
    <property type="term" value="F:N-methyltransferase activity"/>
    <property type="evidence" value="ECO:0007669"/>
    <property type="project" value="InterPro"/>
</dbReference>
<evidence type="ECO:0000256" key="3">
    <source>
        <dbReference type="ARBA" id="ARBA00022679"/>
    </source>
</evidence>
<dbReference type="InterPro" id="IPR002052">
    <property type="entry name" value="DNA_methylase_N6_adenine_CS"/>
</dbReference>
<dbReference type="InterPro" id="IPR001091">
    <property type="entry name" value="RM_Methyltransferase"/>
</dbReference>
<proteinExistence type="inferred from homology"/>
<reference evidence="6" key="1">
    <citation type="journal article" date="2013" name="PLoS ONE">
        <title>Metagenomic insights into the carbohydrate-active enzymes carried by the microorganisms adhering to solid digesta in the rumen of cows.</title>
        <authorList>
            <person name="Wang L."/>
            <person name="Hatem A."/>
            <person name="Catalyurek U.V."/>
            <person name="Morrison M."/>
            <person name="Yu Z."/>
        </authorList>
    </citation>
    <scope>NUCLEOTIDE SEQUENCE</scope>
</reference>
<dbReference type="CDD" id="cd16401">
    <property type="entry name" value="ParB_N_like_MT"/>
    <property type="match status" value="1"/>
</dbReference>
<name>W0FHI1_9BACT</name>
<dbReference type="AlphaFoldDB" id="W0FHI1"/>
<keyword evidence="2 6" id="KW-0489">Methyltransferase</keyword>
<dbReference type="GO" id="GO:0032259">
    <property type="term" value="P:methylation"/>
    <property type="evidence" value="ECO:0007669"/>
    <property type="project" value="UniProtKB-KW"/>
</dbReference>
<dbReference type="SUPFAM" id="SSF110849">
    <property type="entry name" value="ParB/Sulfiredoxin"/>
    <property type="match status" value="1"/>
</dbReference>
<dbReference type="GO" id="GO:0003677">
    <property type="term" value="F:DNA binding"/>
    <property type="evidence" value="ECO:0007669"/>
    <property type="project" value="InterPro"/>
</dbReference>
<dbReference type="InterPro" id="IPR015840">
    <property type="entry name" value="DNA_MeTrfase_ParB"/>
</dbReference>
<dbReference type="Pfam" id="PF01555">
    <property type="entry name" value="N6_N4_Mtase"/>
    <property type="match status" value="1"/>
</dbReference>
<organism evidence="6">
    <name type="scientific">uncultured bacterium Contig160</name>
    <dbReference type="NCBI Taxonomy" id="1393469"/>
    <lineage>
        <taxon>Bacteria</taxon>
        <taxon>environmental samples</taxon>
    </lineage>
</organism>
<dbReference type="PIRSF" id="PIRSF036758">
    <property type="entry name" value="Aden_M_ParB"/>
    <property type="match status" value="1"/>
</dbReference>
<dbReference type="InterPro" id="IPR029063">
    <property type="entry name" value="SAM-dependent_MTases_sf"/>
</dbReference>
<accession>W0FHI1</accession>
<evidence type="ECO:0000256" key="2">
    <source>
        <dbReference type="ARBA" id="ARBA00022603"/>
    </source>
</evidence>
<dbReference type="PRINTS" id="PR00508">
    <property type="entry name" value="S21N4MTFRASE"/>
</dbReference>